<accession>A0AA41YYC5</accession>
<evidence type="ECO:0000256" key="1">
    <source>
        <dbReference type="ARBA" id="ARBA00005291"/>
    </source>
</evidence>
<dbReference type="RefSeq" id="WP_264716456.1">
    <property type="nucleotide sequence ID" value="NZ_JAPDNT010000039.1"/>
</dbReference>
<proteinExistence type="inferred from homology"/>
<dbReference type="InterPro" id="IPR012577">
    <property type="entry name" value="NIPSNAP"/>
</dbReference>
<protein>
    <submittedName>
        <fullName evidence="4">NIPSNAP family protein</fullName>
    </submittedName>
</protein>
<evidence type="ECO:0000259" key="3">
    <source>
        <dbReference type="Pfam" id="PF07978"/>
    </source>
</evidence>
<dbReference type="PANTHER" id="PTHR21017:SF17">
    <property type="entry name" value="PROTEIN NIPSNAP"/>
    <property type="match status" value="1"/>
</dbReference>
<reference evidence="4" key="2">
    <citation type="submission" date="2022-10" db="EMBL/GenBank/DDBJ databases">
        <authorList>
            <person name="Trinh H.N."/>
        </authorList>
    </citation>
    <scope>NUCLEOTIDE SEQUENCE</scope>
    <source>
        <strain evidence="4">RN2-1</strain>
    </source>
</reference>
<name>A0AA41YYC5_9PROT</name>
<dbReference type="AlphaFoldDB" id="A0AA41YYC5"/>
<dbReference type="EMBL" id="JAPDNT010000039">
    <property type="protein sequence ID" value="MCW3477507.1"/>
    <property type="molecule type" value="Genomic_DNA"/>
</dbReference>
<reference evidence="4" key="1">
    <citation type="submission" date="2022-09" db="EMBL/GenBank/DDBJ databases">
        <title>Rhodovastum sp. nov. RN2-1 isolated from soil in Seongnam, South Korea.</title>
        <authorList>
            <person name="Le N.T."/>
        </authorList>
    </citation>
    <scope>NUCLEOTIDE SEQUENCE</scope>
    <source>
        <strain evidence="4">RN2-1</strain>
    </source>
</reference>
<feature type="domain" description="NIPSNAP" evidence="3">
    <location>
        <begin position="49"/>
        <end position="149"/>
    </location>
</feature>
<dbReference type="Pfam" id="PF07978">
    <property type="entry name" value="NIPSNAP"/>
    <property type="match status" value="1"/>
</dbReference>
<sequence length="152" mass="17200">MHGRPIVPAARHPDKRDVGGALAEPRRRGLRSPGPGHAGREEGTRMIVDLRIYTCKPNKVADFVRLYQEKGWQLQQKHLGRCLGWYTTVEGALNTVVHMWAYDSQADRETRRNAMAADPAWVEYLAEAAKLDLLVKMENRILRPTAFSPVQA</sequence>
<dbReference type="Proteomes" id="UP001165679">
    <property type="component" value="Unassembled WGS sequence"/>
</dbReference>
<comment type="similarity">
    <text evidence="1">Belongs to the NipSnap family.</text>
</comment>
<dbReference type="PANTHER" id="PTHR21017">
    <property type="entry name" value="NIPSNAP-RELATED"/>
    <property type="match status" value="1"/>
</dbReference>
<dbReference type="Gene3D" id="3.30.70.100">
    <property type="match status" value="1"/>
</dbReference>
<dbReference type="InterPro" id="IPR051557">
    <property type="entry name" value="NipSnap_domain"/>
</dbReference>
<evidence type="ECO:0000256" key="2">
    <source>
        <dbReference type="SAM" id="MobiDB-lite"/>
    </source>
</evidence>
<comment type="caution">
    <text evidence="4">The sequence shown here is derived from an EMBL/GenBank/DDBJ whole genome shotgun (WGS) entry which is preliminary data.</text>
</comment>
<dbReference type="SUPFAM" id="SSF54909">
    <property type="entry name" value="Dimeric alpha+beta barrel"/>
    <property type="match status" value="1"/>
</dbReference>
<feature type="region of interest" description="Disordered" evidence="2">
    <location>
        <begin position="1"/>
        <end position="41"/>
    </location>
</feature>
<evidence type="ECO:0000313" key="4">
    <source>
        <dbReference type="EMBL" id="MCW3477507.1"/>
    </source>
</evidence>
<dbReference type="InterPro" id="IPR011008">
    <property type="entry name" value="Dimeric_a/b-barrel"/>
</dbReference>
<gene>
    <name evidence="4" type="ORF">OL599_23355</name>
</gene>
<evidence type="ECO:0000313" key="5">
    <source>
        <dbReference type="Proteomes" id="UP001165679"/>
    </source>
</evidence>
<organism evidence="4 5">
    <name type="scientific">Limobrevibacterium gyesilva</name>
    <dbReference type="NCBI Taxonomy" id="2991712"/>
    <lineage>
        <taxon>Bacteria</taxon>
        <taxon>Pseudomonadati</taxon>
        <taxon>Pseudomonadota</taxon>
        <taxon>Alphaproteobacteria</taxon>
        <taxon>Acetobacterales</taxon>
        <taxon>Acetobacteraceae</taxon>
        <taxon>Limobrevibacterium</taxon>
    </lineage>
</organism>
<keyword evidence="5" id="KW-1185">Reference proteome</keyword>